<keyword evidence="4 6" id="KW-1133">Transmembrane helix</keyword>
<evidence type="ECO:0000256" key="5">
    <source>
        <dbReference type="ARBA" id="ARBA00023136"/>
    </source>
</evidence>
<evidence type="ECO:0000256" key="3">
    <source>
        <dbReference type="ARBA" id="ARBA00022692"/>
    </source>
</evidence>
<keyword evidence="5 6" id="KW-0472">Membrane</keyword>
<keyword evidence="2" id="KW-1003">Cell membrane</keyword>
<dbReference type="InterPro" id="IPR004477">
    <property type="entry name" value="ComEC_N"/>
</dbReference>
<dbReference type="InterPro" id="IPR052159">
    <property type="entry name" value="Competence_DNA_uptake"/>
</dbReference>
<dbReference type="InterPro" id="IPR036866">
    <property type="entry name" value="RibonucZ/Hydroxyglut_hydro"/>
</dbReference>
<dbReference type="Proteomes" id="UP000285120">
    <property type="component" value="Unassembled WGS sequence"/>
</dbReference>
<dbReference type="RefSeq" id="WP_120193436.1">
    <property type="nucleotide sequence ID" value="NZ_RAPK01000009.1"/>
</dbReference>
<feature type="transmembrane region" description="Helical" evidence="6">
    <location>
        <begin position="305"/>
        <end position="322"/>
    </location>
</feature>
<evidence type="ECO:0000256" key="2">
    <source>
        <dbReference type="ARBA" id="ARBA00022475"/>
    </source>
</evidence>
<name>A0A419V3R2_9BACL</name>
<evidence type="ECO:0000313" key="9">
    <source>
        <dbReference type="Proteomes" id="UP000285120"/>
    </source>
</evidence>
<dbReference type="InterPro" id="IPR035681">
    <property type="entry name" value="ComA-like_MBL"/>
</dbReference>
<dbReference type="SMART" id="SM00849">
    <property type="entry name" value="Lactamase_B"/>
    <property type="match status" value="1"/>
</dbReference>
<dbReference type="PANTHER" id="PTHR30619">
    <property type="entry name" value="DNA INTERNALIZATION/COMPETENCE PROTEIN COMEC/REC2"/>
    <property type="match status" value="1"/>
</dbReference>
<feature type="transmembrane region" description="Helical" evidence="6">
    <location>
        <begin position="359"/>
        <end position="379"/>
    </location>
</feature>
<dbReference type="InterPro" id="IPR004797">
    <property type="entry name" value="Competence_ComEC/Rec2"/>
</dbReference>
<protein>
    <submittedName>
        <fullName evidence="8">Competence protein ComEC</fullName>
    </submittedName>
</protein>
<dbReference type="NCBIfam" id="TIGR00360">
    <property type="entry name" value="ComEC_N-term"/>
    <property type="match status" value="1"/>
</dbReference>
<dbReference type="PANTHER" id="PTHR30619:SF1">
    <property type="entry name" value="RECOMBINATION PROTEIN 2"/>
    <property type="match status" value="1"/>
</dbReference>
<dbReference type="SUPFAM" id="SSF56281">
    <property type="entry name" value="Metallo-hydrolase/oxidoreductase"/>
    <property type="match status" value="1"/>
</dbReference>
<proteinExistence type="predicted"/>
<dbReference type="OrthoDB" id="9761531at2"/>
<keyword evidence="9" id="KW-1185">Reference proteome</keyword>
<feature type="transmembrane region" description="Helical" evidence="6">
    <location>
        <begin position="391"/>
        <end position="415"/>
    </location>
</feature>
<feature type="domain" description="Metallo-beta-lactamase" evidence="7">
    <location>
        <begin position="512"/>
        <end position="722"/>
    </location>
</feature>
<feature type="transmembrane region" description="Helical" evidence="6">
    <location>
        <begin position="232"/>
        <end position="254"/>
    </location>
</feature>
<accession>A0A419V3R2</accession>
<comment type="subcellular location">
    <subcellularLocation>
        <location evidence="1">Cell membrane</location>
        <topology evidence="1">Multi-pass membrane protein</topology>
    </subcellularLocation>
</comment>
<dbReference type="Pfam" id="PF13567">
    <property type="entry name" value="DUF4131"/>
    <property type="match status" value="1"/>
</dbReference>
<dbReference type="Pfam" id="PF03772">
    <property type="entry name" value="Competence"/>
    <property type="match status" value="1"/>
</dbReference>
<comment type="caution">
    <text evidence="8">The sequence shown here is derived from an EMBL/GenBank/DDBJ whole genome shotgun (WGS) entry which is preliminary data.</text>
</comment>
<dbReference type="GO" id="GO:0030420">
    <property type="term" value="P:establishment of competence for transformation"/>
    <property type="evidence" value="ECO:0007669"/>
    <property type="project" value="InterPro"/>
</dbReference>
<feature type="transmembrane region" description="Helical" evidence="6">
    <location>
        <begin position="6"/>
        <end position="38"/>
    </location>
</feature>
<dbReference type="InterPro" id="IPR001279">
    <property type="entry name" value="Metallo-B-lactamas"/>
</dbReference>
<organism evidence="8 9">
    <name type="scientific">Sinobaca qinghaiensis</name>
    <dbReference type="NCBI Taxonomy" id="342944"/>
    <lineage>
        <taxon>Bacteria</taxon>
        <taxon>Bacillati</taxon>
        <taxon>Bacillota</taxon>
        <taxon>Bacilli</taxon>
        <taxon>Bacillales</taxon>
        <taxon>Sporolactobacillaceae</taxon>
        <taxon>Sinobaca</taxon>
    </lineage>
</organism>
<reference evidence="8 9" key="1">
    <citation type="submission" date="2018-09" db="EMBL/GenBank/DDBJ databases">
        <title>Genomic Encyclopedia of Archaeal and Bacterial Type Strains, Phase II (KMG-II): from individual species to whole genera.</title>
        <authorList>
            <person name="Goeker M."/>
        </authorList>
    </citation>
    <scope>NUCLEOTIDE SEQUENCE [LARGE SCALE GENOMIC DNA]</scope>
    <source>
        <strain evidence="8 9">DSM 17008</strain>
    </source>
</reference>
<evidence type="ECO:0000313" key="8">
    <source>
        <dbReference type="EMBL" id="RKD73051.1"/>
    </source>
</evidence>
<feature type="transmembrane region" description="Helical" evidence="6">
    <location>
        <begin position="478"/>
        <end position="499"/>
    </location>
</feature>
<dbReference type="EMBL" id="RAPK01000009">
    <property type="protein sequence ID" value="RKD73051.1"/>
    <property type="molecule type" value="Genomic_DNA"/>
</dbReference>
<dbReference type="Gene3D" id="3.60.15.10">
    <property type="entry name" value="Ribonuclease Z/Hydroxyacylglutathione hydrolase-like"/>
    <property type="match status" value="1"/>
</dbReference>
<keyword evidence="3 6" id="KW-0812">Transmembrane</keyword>
<dbReference type="NCBIfam" id="TIGR00361">
    <property type="entry name" value="ComEC_Rec2"/>
    <property type="match status" value="1"/>
</dbReference>
<dbReference type="InterPro" id="IPR025405">
    <property type="entry name" value="DUF4131"/>
</dbReference>
<feature type="transmembrane region" description="Helical" evidence="6">
    <location>
        <begin position="328"/>
        <end position="347"/>
    </location>
</feature>
<evidence type="ECO:0000256" key="1">
    <source>
        <dbReference type="ARBA" id="ARBA00004651"/>
    </source>
</evidence>
<evidence type="ECO:0000256" key="6">
    <source>
        <dbReference type="SAM" id="Phobius"/>
    </source>
</evidence>
<dbReference type="GO" id="GO:0005886">
    <property type="term" value="C:plasma membrane"/>
    <property type="evidence" value="ECO:0007669"/>
    <property type="project" value="UniProtKB-SubCell"/>
</dbReference>
<evidence type="ECO:0000259" key="7">
    <source>
        <dbReference type="SMART" id="SM00849"/>
    </source>
</evidence>
<sequence>MNLLIAVLAALLGITAVYYSFPIFLISVFPLLFVYVWWKTGQKRTLIYGGIVFVLFSIRMDSAERNNVSAFNEPPERVEAVILTTAAVDGDQVQWQMRERHHQEKIFVSLYMAEEKELLQIQSLTPGSICRVEGQWKKPAAAGNFSAFDYKNYLHKQQIHWTVEVSGMDHLLCRSPEQDSFLSAVSQWRYFGIKHIQKHFPEELQGISSALIFGDRNDLAPGVEKAYQQLGLIHLLAVSGLHVGIISGILYYTGLRLGVTREQMSFILVGFLPLYAMLAGGAPSVWRAVLITMLVLLYQRFSKQTLPPVTALGAAALAMLWIDPYYSWYIGFQLSFFISLSLLLSFPILRRLHSLPLQLFGVSAVAQTASLPIILFHFYEFSLLSYILNIGFVPFVSLLLLPFCFLLFFLSLLLPQAAEAAMKPAEFIILLLHNNLQALAESRILQVVTGQPDTLQLLLLSVSLLFVFAMAEKKHRMGIVLAAGSLAVVFGWLFAAPYFDSKGAVTVIDVGQGDSILIELPYRKGVYLIDGGGALAFPKEEWQKRKKEYDPGEQTVVPFLKSKGIRTIDKLIVTHGDIDHYGGLYAVLKQIEVKQMLYGRSDEEKDSERQFLETAYRQGIPIVFAEKEMAWKEGDQYFQVLAPLDNKASGNEASIVLYAVMGGRSWLFAGDLEEEGEKHVMQAFPGLKADILKAGHHGSRTSTSASWINQLQPKAALLSSGRCNRFGHPHGEVLDNLEAGEVDIYRTDEKGAVEIAFTHQDIVSIRQASEEILNDQCGS</sequence>
<feature type="transmembrane region" description="Helical" evidence="6">
    <location>
        <begin position="274"/>
        <end position="298"/>
    </location>
</feature>
<dbReference type="AlphaFoldDB" id="A0A419V3R2"/>
<dbReference type="Pfam" id="PF00753">
    <property type="entry name" value="Lactamase_B"/>
    <property type="match status" value="1"/>
</dbReference>
<evidence type="ECO:0000256" key="4">
    <source>
        <dbReference type="ARBA" id="ARBA00022989"/>
    </source>
</evidence>
<dbReference type="CDD" id="cd07731">
    <property type="entry name" value="ComA-like_MBL-fold"/>
    <property type="match status" value="1"/>
</dbReference>
<gene>
    <name evidence="8" type="ORF">ATL39_2253</name>
</gene>